<dbReference type="EMBL" id="BRPK01000002">
    <property type="protein sequence ID" value="GLB34878.1"/>
    <property type="molecule type" value="Genomic_DNA"/>
</dbReference>
<feature type="region of interest" description="Disordered" evidence="1">
    <location>
        <begin position="373"/>
        <end position="515"/>
    </location>
</feature>
<keyword evidence="2" id="KW-0472">Membrane</keyword>
<evidence type="ECO:0000313" key="4">
    <source>
        <dbReference type="Proteomes" id="UP001063166"/>
    </source>
</evidence>
<proteinExistence type="predicted"/>
<evidence type="ECO:0000313" key="3">
    <source>
        <dbReference type="EMBL" id="GLB34878.1"/>
    </source>
</evidence>
<feature type="region of interest" description="Disordered" evidence="1">
    <location>
        <begin position="611"/>
        <end position="631"/>
    </location>
</feature>
<evidence type="ECO:0000256" key="2">
    <source>
        <dbReference type="SAM" id="Phobius"/>
    </source>
</evidence>
<keyword evidence="4" id="KW-1185">Reference proteome</keyword>
<name>A0A9P3PG90_LYOSH</name>
<feature type="transmembrane region" description="Helical" evidence="2">
    <location>
        <begin position="173"/>
        <end position="197"/>
    </location>
</feature>
<reference evidence="3" key="1">
    <citation type="submission" date="2022-07" db="EMBL/GenBank/DDBJ databases">
        <title>The genome of Lyophyllum shimeji provides insight into the initial evolution of ectomycorrhizal fungal genome.</title>
        <authorList>
            <person name="Kobayashi Y."/>
            <person name="Shibata T."/>
            <person name="Hirakawa H."/>
            <person name="Shigenobu S."/>
            <person name="Nishiyama T."/>
            <person name="Yamada A."/>
            <person name="Hasebe M."/>
            <person name="Kawaguchi M."/>
        </authorList>
    </citation>
    <scope>NUCLEOTIDE SEQUENCE</scope>
    <source>
        <strain evidence="3">AT787</strain>
    </source>
</reference>
<keyword evidence="2" id="KW-1133">Transmembrane helix</keyword>
<dbReference type="OrthoDB" id="2983908at2759"/>
<feature type="region of interest" description="Disordered" evidence="1">
    <location>
        <begin position="126"/>
        <end position="167"/>
    </location>
</feature>
<sequence>MPGHQHKTKVPNNIPDRFIRIHRKFKTRPGVPPKAQEQNEATRLLASPPATPTHRKHEIVFEKNNHQGNSEETAIPNPTPDTGFRPPPTPTHTSSTGSVVPTGSAAPTSPTAHLVPLNKTGLPSPAFSALPPVTSLDPSPTTESLSSPYTGPEPSLASAAEAHQTSPSRRLSIPLVVLLAIGSGLLLIGVVALLRYYGRPARRPRPKPSRPILDDPFADDKEFADESPIFGGKEIMSPRPNANGGLWSWSQYPHPGTAVSKPDEVAKPSKTSGGICPGYGVAHSPRPPSSKVSYSGRNGKAQYHISSHAHTQSVPIATSGDSPYQASLDQVQGALSRAVSRISAASMSWYPGSPQSGIGLAISRSPKTAFTADGSNVLKRTEPKATLARSRSNSVVEGARDPLSKSSSFFDDSACEGSDVGSPSFLPYRASRAAPPKAYGGRSRIKSSYYAPGSYPRPPAASNKAEDSRLQCQLPTQKSEPRRDRDTQALTDALGLSSPATDYVAPSPQPTLYPDDSLSIIEAKRPRKLTHKKKGSDKDERPSLLAIATAMEASAALGSLMLMDFNGQTTRVDDASAKPKRMSTMALGKPTEWQEEKASELLLAKTGGAPAPLKRKISRNDDKPPSIPLPAPLPSLAQMALEYENPQAYADYRSPTYSIYGLYGSDRQSGVGY</sequence>
<evidence type="ECO:0000256" key="1">
    <source>
        <dbReference type="SAM" id="MobiDB-lite"/>
    </source>
</evidence>
<feature type="compositionally biased region" description="Low complexity" evidence="1">
    <location>
        <begin position="91"/>
        <end position="104"/>
    </location>
</feature>
<feature type="region of interest" description="Disordered" evidence="1">
    <location>
        <begin position="25"/>
        <end position="112"/>
    </location>
</feature>
<feature type="region of interest" description="Disordered" evidence="1">
    <location>
        <begin position="258"/>
        <end position="297"/>
    </location>
</feature>
<accession>A0A9P3PG90</accession>
<organism evidence="3 4">
    <name type="scientific">Lyophyllum shimeji</name>
    <name type="common">Hon-shimeji</name>
    <name type="synonym">Tricholoma shimeji</name>
    <dbReference type="NCBI Taxonomy" id="47721"/>
    <lineage>
        <taxon>Eukaryota</taxon>
        <taxon>Fungi</taxon>
        <taxon>Dikarya</taxon>
        <taxon>Basidiomycota</taxon>
        <taxon>Agaricomycotina</taxon>
        <taxon>Agaricomycetes</taxon>
        <taxon>Agaricomycetidae</taxon>
        <taxon>Agaricales</taxon>
        <taxon>Tricholomatineae</taxon>
        <taxon>Lyophyllaceae</taxon>
        <taxon>Lyophyllum</taxon>
    </lineage>
</organism>
<comment type="caution">
    <text evidence="3">The sequence shown here is derived from an EMBL/GenBank/DDBJ whole genome shotgun (WGS) entry which is preliminary data.</text>
</comment>
<dbReference type="AlphaFoldDB" id="A0A9P3PG90"/>
<feature type="compositionally biased region" description="Polar residues" evidence="1">
    <location>
        <begin position="136"/>
        <end position="149"/>
    </location>
</feature>
<dbReference type="Proteomes" id="UP001063166">
    <property type="component" value="Unassembled WGS sequence"/>
</dbReference>
<protein>
    <submittedName>
        <fullName evidence="3">Uncharacterized protein</fullName>
    </submittedName>
</protein>
<keyword evidence="2" id="KW-0812">Transmembrane</keyword>
<gene>
    <name evidence="3" type="ORF">LshimejAT787_0204430</name>
</gene>